<proteinExistence type="predicted"/>
<organism evidence="2 3">
    <name type="scientific">Oikopleura dioica</name>
    <name type="common">Tunicate</name>
    <dbReference type="NCBI Taxonomy" id="34765"/>
    <lineage>
        <taxon>Eukaryota</taxon>
        <taxon>Metazoa</taxon>
        <taxon>Chordata</taxon>
        <taxon>Tunicata</taxon>
        <taxon>Appendicularia</taxon>
        <taxon>Copelata</taxon>
        <taxon>Oikopleuridae</taxon>
        <taxon>Oikopleura</taxon>
    </lineage>
</organism>
<keyword evidence="3" id="KW-1185">Reference proteome</keyword>
<accession>A0ABN7S062</accession>
<gene>
    <name evidence="2" type="ORF">OKIOD_LOCUS3325</name>
</gene>
<sequence length="145" mass="16744">MSSNTLRNNERLSVISREHNFQHFLTRFERHLEFLKKIETDQMNELQQQLADALKVQESETIACKDLLIRRARAAANCAKCKRELDKATSQGKNVQQVAEVSRETNELLDLLSAEGKERIPRRYPYVLRTSSTLVTSPVTTRDNI</sequence>
<dbReference type="Proteomes" id="UP001158576">
    <property type="component" value="Chromosome PAR"/>
</dbReference>
<protein>
    <submittedName>
        <fullName evidence="2">Oidioi.mRNA.OKI2018_I69.PAR.g11767.t1.cds</fullName>
    </submittedName>
</protein>
<evidence type="ECO:0000313" key="3">
    <source>
        <dbReference type="Proteomes" id="UP001158576"/>
    </source>
</evidence>
<dbReference type="PANTHER" id="PTHR45850:SF1">
    <property type="entry name" value="SORTING NEXIN 6, ISOFORM B"/>
    <property type="match status" value="1"/>
</dbReference>
<evidence type="ECO:0000256" key="1">
    <source>
        <dbReference type="SAM" id="Coils"/>
    </source>
</evidence>
<dbReference type="EMBL" id="OU015568">
    <property type="protein sequence ID" value="CAG5088182.1"/>
    <property type="molecule type" value="Genomic_DNA"/>
</dbReference>
<keyword evidence="1" id="KW-0175">Coiled coil</keyword>
<evidence type="ECO:0000313" key="2">
    <source>
        <dbReference type="EMBL" id="CAG5088182.1"/>
    </source>
</evidence>
<feature type="coiled-coil region" evidence="1">
    <location>
        <begin position="36"/>
        <end position="91"/>
    </location>
</feature>
<dbReference type="PANTHER" id="PTHR45850">
    <property type="entry name" value="SORTING NEXIN FAMILY MEMBER"/>
    <property type="match status" value="1"/>
</dbReference>
<reference evidence="2 3" key="1">
    <citation type="submission" date="2021-04" db="EMBL/GenBank/DDBJ databases">
        <authorList>
            <person name="Bliznina A."/>
        </authorList>
    </citation>
    <scope>NUCLEOTIDE SEQUENCE [LARGE SCALE GENOMIC DNA]</scope>
</reference>
<name>A0ABN7S062_OIKDI</name>